<keyword evidence="3" id="KW-1185">Reference proteome</keyword>
<dbReference type="CDD" id="cd22771">
    <property type="entry name" value="OTU_plant_OTU7-like"/>
    <property type="match status" value="1"/>
</dbReference>
<comment type="caution">
    <text evidence="2">The sequence shown here is derived from an EMBL/GenBank/DDBJ whole genome shotgun (WGS) entry which is preliminary data.</text>
</comment>
<organism evidence="2 3">
    <name type="scientific">Galdieria yellowstonensis</name>
    <dbReference type="NCBI Taxonomy" id="3028027"/>
    <lineage>
        <taxon>Eukaryota</taxon>
        <taxon>Rhodophyta</taxon>
        <taxon>Bangiophyceae</taxon>
        <taxon>Galdieriales</taxon>
        <taxon>Galdieriaceae</taxon>
        <taxon>Galdieria</taxon>
    </lineage>
</organism>
<dbReference type="PANTHER" id="PTHR12419:SF7">
    <property type="entry name" value="OTU DOMAIN-CONTAINING PROTEIN 3"/>
    <property type="match status" value="1"/>
</dbReference>
<dbReference type="GO" id="GO:0004843">
    <property type="term" value="F:cysteine-type deubiquitinase activity"/>
    <property type="evidence" value="ECO:0007669"/>
    <property type="project" value="TreeGrafter"/>
</dbReference>
<dbReference type="Pfam" id="PF02338">
    <property type="entry name" value="OTU"/>
    <property type="match status" value="1"/>
</dbReference>
<dbReference type="GO" id="GO:0016579">
    <property type="term" value="P:protein deubiquitination"/>
    <property type="evidence" value="ECO:0007669"/>
    <property type="project" value="TreeGrafter"/>
</dbReference>
<evidence type="ECO:0000313" key="2">
    <source>
        <dbReference type="EMBL" id="KAK4524380.1"/>
    </source>
</evidence>
<protein>
    <recommendedName>
        <fullName evidence="1">OTU domain-containing protein</fullName>
    </recommendedName>
</protein>
<dbReference type="InterPro" id="IPR050704">
    <property type="entry name" value="Peptidase_C85-like"/>
</dbReference>
<accession>A0AAV9IAC5</accession>
<name>A0AAV9IAC5_9RHOD</name>
<feature type="domain" description="OTU" evidence="1">
    <location>
        <begin position="44"/>
        <end position="168"/>
    </location>
</feature>
<dbReference type="EMBL" id="JANCYU010000023">
    <property type="protein sequence ID" value="KAK4524380.1"/>
    <property type="molecule type" value="Genomic_DNA"/>
</dbReference>
<evidence type="ECO:0000259" key="1">
    <source>
        <dbReference type="PROSITE" id="PS50802"/>
    </source>
</evidence>
<reference evidence="2 3" key="1">
    <citation type="submission" date="2022-07" db="EMBL/GenBank/DDBJ databases">
        <title>Genome-wide signatures of adaptation to extreme environments.</title>
        <authorList>
            <person name="Cho C.H."/>
            <person name="Yoon H.S."/>
        </authorList>
    </citation>
    <scope>NUCLEOTIDE SEQUENCE [LARGE SCALE GENOMIC DNA]</scope>
    <source>
        <strain evidence="2 3">108.79 E11</strain>
    </source>
</reference>
<dbReference type="PANTHER" id="PTHR12419">
    <property type="entry name" value="OTU DOMAIN CONTAINING PROTEIN"/>
    <property type="match status" value="1"/>
</dbReference>
<evidence type="ECO:0000313" key="3">
    <source>
        <dbReference type="Proteomes" id="UP001300502"/>
    </source>
</evidence>
<sequence>MNEETNIKEKRRLEHSLLRLRRREVASINEDIKKFRRFLFPQGLDIRPVKDDGNCLFRAAADQIVGNERFHLQIREQVCEYIALHQDYLRDFVEDNNTLEDYLKEMRMEGTWAGNMELQAISLLYGVNIRVHKLDQPAYDLENFKEKNAVWIHLAYHQGEHYSSVRRLKDIHSNAPAKHIEISASSRAAVAKELAKETNTTVEQALIVLSTADGDIDRSLDYLSLISKKRRGSEEKMHLERLNRSERKELRRLKRLFGKTQLGYHSDPEYAMTSTLAI</sequence>
<gene>
    <name evidence="2" type="ORF">GAYE_SCF03G2280</name>
</gene>
<dbReference type="SUPFAM" id="SSF54001">
    <property type="entry name" value="Cysteine proteinases"/>
    <property type="match status" value="1"/>
</dbReference>
<dbReference type="Gene3D" id="3.90.70.80">
    <property type="match status" value="1"/>
</dbReference>
<dbReference type="InterPro" id="IPR038765">
    <property type="entry name" value="Papain-like_cys_pep_sf"/>
</dbReference>
<dbReference type="Proteomes" id="UP001300502">
    <property type="component" value="Unassembled WGS sequence"/>
</dbReference>
<dbReference type="PROSITE" id="PS50802">
    <property type="entry name" value="OTU"/>
    <property type="match status" value="1"/>
</dbReference>
<proteinExistence type="predicted"/>
<dbReference type="AlphaFoldDB" id="A0AAV9IAC5"/>
<dbReference type="InterPro" id="IPR003323">
    <property type="entry name" value="OTU_dom"/>
</dbReference>